<dbReference type="InterPro" id="IPR014721">
    <property type="entry name" value="Ribsml_uS5_D2-typ_fold_subgr"/>
</dbReference>
<dbReference type="OrthoDB" id="10254627at2759"/>
<evidence type="ECO:0000313" key="5">
    <source>
        <dbReference type="Proteomes" id="UP000275846"/>
    </source>
</evidence>
<sequence length="358" mass="41059">MLEEERTKYERGRKYLARMMGQDPATFDQSHIDEAVRYFFPSALGSMRARPKLKVRCPPIVYPPFSLQRKYIHKRKVHCIIVKFTLAEIQFDKTGRPFHDLYYTGKPAFYELMHYENWLNIMEALVKHPLSWHAEEFIMSYRVSVQADTTKEVFPEASFLLFSTATLNLVKSANYQPLCFKLISSFTHDDSKPQLDPDLNQKFVDTFGQKKHAFAEVRLFHPGTGKFTVNEKRLLEFFPELGNREQLMFPLQLTGMLGTVDVTAKIADTETGSSSKANALRLAISRALACFLPGDLGANRLRAAGLLTQDDRFSERKKPGQKKALAREVCHRSPEKSITLLSSLLSGSYEMKRKEILC</sequence>
<name>A0A183SR10_SCHSO</name>
<dbReference type="PANTHER" id="PTHR21569">
    <property type="entry name" value="RIBOSOMAL PROTEIN S9"/>
    <property type="match status" value="1"/>
</dbReference>
<evidence type="ECO:0000256" key="3">
    <source>
        <dbReference type="ARBA" id="ARBA00023274"/>
    </source>
</evidence>
<gene>
    <name evidence="4" type="ORF">SSLN_LOCUS6658</name>
</gene>
<accession>A0A183SR10</accession>
<protein>
    <submittedName>
        <fullName evidence="6">Cilia- and flagella-associated protein 299</fullName>
    </submittedName>
</protein>
<dbReference type="SUPFAM" id="SSF54211">
    <property type="entry name" value="Ribosomal protein S5 domain 2-like"/>
    <property type="match status" value="1"/>
</dbReference>
<dbReference type="STRING" id="70667.A0A183SR10"/>
<dbReference type="Gene3D" id="3.30.230.10">
    <property type="match status" value="1"/>
</dbReference>
<comment type="similarity">
    <text evidence="1">Belongs to the universal ribosomal protein uS9 family.</text>
</comment>
<keyword evidence="5" id="KW-1185">Reference proteome</keyword>
<evidence type="ECO:0000256" key="2">
    <source>
        <dbReference type="ARBA" id="ARBA00022980"/>
    </source>
</evidence>
<reference evidence="4 5" key="2">
    <citation type="submission" date="2018-11" db="EMBL/GenBank/DDBJ databases">
        <authorList>
            <consortium name="Pathogen Informatics"/>
        </authorList>
    </citation>
    <scope>NUCLEOTIDE SEQUENCE [LARGE SCALE GENOMIC DNA]</scope>
    <source>
        <strain evidence="4 5">NST_G2</strain>
    </source>
</reference>
<dbReference type="EMBL" id="UYSU01033792">
    <property type="protein sequence ID" value="VDL93043.1"/>
    <property type="molecule type" value="Genomic_DNA"/>
</dbReference>
<dbReference type="WBParaSite" id="SSLN_0000687001-mRNA-1">
    <property type="protein sequence ID" value="SSLN_0000687001-mRNA-1"/>
    <property type="gene ID" value="SSLN_0000687001"/>
</dbReference>
<proteinExistence type="inferred from homology"/>
<keyword evidence="3" id="KW-0687">Ribonucleoprotein</keyword>
<dbReference type="AlphaFoldDB" id="A0A183SR10"/>
<evidence type="ECO:0000256" key="1">
    <source>
        <dbReference type="ARBA" id="ARBA00005251"/>
    </source>
</evidence>
<dbReference type="GO" id="GO:0003723">
    <property type="term" value="F:RNA binding"/>
    <property type="evidence" value="ECO:0007669"/>
    <property type="project" value="TreeGrafter"/>
</dbReference>
<evidence type="ECO:0000313" key="6">
    <source>
        <dbReference type="WBParaSite" id="SSLN_0000687001-mRNA-1"/>
    </source>
</evidence>
<dbReference type="InterPro" id="IPR020568">
    <property type="entry name" value="Ribosomal_Su5_D2-typ_SF"/>
</dbReference>
<evidence type="ECO:0000313" key="4">
    <source>
        <dbReference type="EMBL" id="VDL93043.1"/>
    </source>
</evidence>
<reference evidence="6" key="1">
    <citation type="submission" date="2016-06" db="UniProtKB">
        <authorList>
            <consortium name="WormBaseParasite"/>
        </authorList>
    </citation>
    <scope>IDENTIFICATION</scope>
</reference>
<dbReference type="GO" id="GO:0006412">
    <property type="term" value="P:translation"/>
    <property type="evidence" value="ECO:0007669"/>
    <property type="project" value="InterPro"/>
</dbReference>
<dbReference type="GO" id="GO:0003735">
    <property type="term" value="F:structural constituent of ribosome"/>
    <property type="evidence" value="ECO:0007669"/>
    <property type="project" value="InterPro"/>
</dbReference>
<dbReference type="GO" id="GO:0005763">
    <property type="term" value="C:mitochondrial small ribosomal subunit"/>
    <property type="evidence" value="ECO:0007669"/>
    <property type="project" value="TreeGrafter"/>
</dbReference>
<keyword evidence="2" id="KW-0689">Ribosomal protein</keyword>
<dbReference type="PANTHER" id="PTHR21569:SF1">
    <property type="entry name" value="SMALL RIBOSOMAL SUBUNIT PROTEIN US9M"/>
    <property type="match status" value="1"/>
</dbReference>
<dbReference type="Pfam" id="PF00380">
    <property type="entry name" value="Ribosomal_S9"/>
    <property type="match status" value="1"/>
</dbReference>
<organism evidence="6">
    <name type="scientific">Schistocephalus solidus</name>
    <name type="common">Tapeworm</name>
    <dbReference type="NCBI Taxonomy" id="70667"/>
    <lineage>
        <taxon>Eukaryota</taxon>
        <taxon>Metazoa</taxon>
        <taxon>Spiralia</taxon>
        <taxon>Lophotrochozoa</taxon>
        <taxon>Platyhelminthes</taxon>
        <taxon>Cestoda</taxon>
        <taxon>Eucestoda</taxon>
        <taxon>Diphyllobothriidea</taxon>
        <taxon>Diphyllobothriidae</taxon>
        <taxon>Schistocephalus</taxon>
    </lineage>
</organism>
<dbReference type="InterPro" id="IPR000754">
    <property type="entry name" value="Ribosomal_uS9"/>
</dbReference>
<dbReference type="Proteomes" id="UP000275846">
    <property type="component" value="Unassembled WGS sequence"/>
</dbReference>